<proteinExistence type="predicted"/>
<evidence type="ECO:0000313" key="2">
    <source>
        <dbReference type="Proteomes" id="UP000790377"/>
    </source>
</evidence>
<dbReference type="Proteomes" id="UP000790377">
    <property type="component" value="Unassembled WGS sequence"/>
</dbReference>
<dbReference type="EMBL" id="MU267871">
    <property type="protein sequence ID" value="KAH7907794.1"/>
    <property type="molecule type" value="Genomic_DNA"/>
</dbReference>
<reference evidence="1" key="1">
    <citation type="journal article" date="2021" name="New Phytol.">
        <title>Evolutionary innovations through gain and loss of genes in the ectomycorrhizal Boletales.</title>
        <authorList>
            <person name="Wu G."/>
            <person name="Miyauchi S."/>
            <person name="Morin E."/>
            <person name="Kuo A."/>
            <person name="Drula E."/>
            <person name="Varga T."/>
            <person name="Kohler A."/>
            <person name="Feng B."/>
            <person name="Cao Y."/>
            <person name="Lipzen A."/>
            <person name="Daum C."/>
            <person name="Hundley H."/>
            <person name="Pangilinan J."/>
            <person name="Johnson J."/>
            <person name="Barry K."/>
            <person name="LaButti K."/>
            <person name="Ng V."/>
            <person name="Ahrendt S."/>
            <person name="Min B."/>
            <person name="Choi I.G."/>
            <person name="Park H."/>
            <person name="Plett J.M."/>
            <person name="Magnuson J."/>
            <person name="Spatafora J.W."/>
            <person name="Nagy L.G."/>
            <person name="Henrissat B."/>
            <person name="Grigoriev I.V."/>
            <person name="Yang Z.L."/>
            <person name="Xu J."/>
            <person name="Martin F.M."/>
        </authorList>
    </citation>
    <scope>NUCLEOTIDE SEQUENCE</scope>
    <source>
        <strain evidence="1">ATCC 28755</strain>
    </source>
</reference>
<organism evidence="1 2">
    <name type="scientific">Hygrophoropsis aurantiaca</name>
    <dbReference type="NCBI Taxonomy" id="72124"/>
    <lineage>
        <taxon>Eukaryota</taxon>
        <taxon>Fungi</taxon>
        <taxon>Dikarya</taxon>
        <taxon>Basidiomycota</taxon>
        <taxon>Agaricomycotina</taxon>
        <taxon>Agaricomycetes</taxon>
        <taxon>Agaricomycetidae</taxon>
        <taxon>Boletales</taxon>
        <taxon>Coniophorineae</taxon>
        <taxon>Hygrophoropsidaceae</taxon>
        <taxon>Hygrophoropsis</taxon>
    </lineage>
</organism>
<comment type="caution">
    <text evidence="1">The sequence shown here is derived from an EMBL/GenBank/DDBJ whole genome shotgun (WGS) entry which is preliminary data.</text>
</comment>
<keyword evidence="2" id="KW-1185">Reference proteome</keyword>
<protein>
    <submittedName>
        <fullName evidence="1">Uncharacterized protein</fullName>
    </submittedName>
</protein>
<name>A0ACB8A2X1_9AGAM</name>
<evidence type="ECO:0000313" key="1">
    <source>
        <dbReference type="EMBL" id="KAH7907794.1"/>
    </source>
</evidence>
<accession>A0ACB8A2X1</accession>
<sequence length="139" mass="15727">MELEGDERSSDDDEYWNQVDEVDMDEGGVAGGRSGTIEGSRYRNAEWRKALMKIKKVIITSIMMQSTNQKCNALEAIMGIFLHSCNTPERAIQALARMGISISIGAIHDAVRSLSRESYGRLRSMGKTLNRIRIRQLRY</sequence>
<gene>
    <name evidence="1" type="ORF">BJ138DRAFT_1159241</name>
</gene>